<evidence type="ECO:0000256" key="1">
    <source>
        <dbReference type="ARBA" id="ARBA00004141"/>
    </source>
</evidence>
<dbReference type="OrthoDB" id="10006946at2759"/>
<reference evidence="14" key="1">
    <citation type="journal article" date="2021" name="Nat. Commun.">
        <title>Genetic determinants of endophytism in the Arabidopsis root mycobiome.</title>
        <authorList>
            <person name="Mesny F."/>
            <person name="Miyauchi S."/>
            <person name="Thiergart T."/>
            <person name="Pickel B."/>
            <person name="Atanasova L."/>
            <person name="Karlsson M."/>
            <person name="Huettel B."/>
            <person name="Barry K.W."/>
            <person name="Haridas S."/>
            <person name="Chen C."/>
            <person name="Bauer D."/>
            <person name="Andreopoulos W."/>
            <person name="Pangilinan J."/>
            <person name="LaButti K."/>
            <person name="Riley R."/>
            <person name="Lipzen A."/>
            <person name="Clum A."/>
            <person name="Drula E."/>
            <person name="Henrissat B."/>
            <person name="Kohler A."/>
            <person name="Grigoriev I.V."/>
            <person name="Martin F.M."/>
            <person name="Hacquard S."/>
        </authorList>
    </citation>
    <scope>NUCLEOTIDE SEQUENCE</scope>
    <source>
        <strain evidence="14">MPI-CAGE-CH-0230</strain>
    </source>
</reference>
<keyword evidence="15" id="KW-1185">Reference proteome</keyword>
<gene>
    <name evidence="14" type="ORF">B0I36DRAFT_383699</name>
</gene>
<dbReference type="Proteomes" id="UP000756346">
    <property type="component" value="Unassembled WGS sequence"/>
</dbReference>
<accession>A0A9P8Y8R1</accession>
<dbReference type="InterPro" id="IPR051410">
    <property type="entry name" value="Ferric/Cupric_Reductase"/>
</dbReference>
<feature type="transmembrane region" description="Helical" evidence="12">
    <location>
        <begin position="95"/>
        <end position="118"/>
    </location>
</feature>
<feature type="transmembrane region" description="Helical" evidence="12">
    <location>
        <begin position="46"/>
        <end position="64"/>
    </location>
</feature>
<feature type="region of interest" description="Disordered" evidence="11">
    <location>
        <begin position="539"/>
        <end position="566"/>
    </location>
</feature>
<feature type="compositionally biased region" description="Low complexity" evidence="11">
    <location>
        <begin position="472"/>
        <end position="489"/>
    </location>
</feature>
<dbReference type="GO" id="GO:0000293">
    <property type="term" value="F:ferric-chelate reductase activity"/>
    <property type="evidence" value="ECO:0007669"/>
    <property type="project" value="UniProtKB-ARBA"/>
</dbReference>
<keyword evidence="6 12" id="KW-1133">Transmembrane helix</keyword>
<feature type="compositionally biased region" description="Basic and acidic residues" evidence="11">
    <location>
        <begin position="549"/>
        <end position="566"/>
    </location>
</feature>
<protein>
    <submittedName>
        <fullName evidence="14">Ferric reductase NAD binding domain-containing protein</fullName>
    </submittedName>
</protein>
<dbReference type="InterPro" id="IPR017927">
    <property type="entry name" value="FAD-bd_FR_type"/>
</dbReference>
<feature type="transmembrane region" description="Helical" evidence="12">
    <location>
        <begin position="207"/>
        <end position="228"/>
    </location>
</feature>
<keyword evidence="8" id="KW-0406">Ion transport</keyword>
<dbReference type="SFLD" id="SFLDS00052">
    <property type="entry name" value="Ferric_Reductase_Domain"/>
    <property type="match status" value="1"/>
</dbReference>
<comment type="subcellular location">
    <subcellularLocation>
        <location evidence="1">Membrane</location>
        <topology evidence="1">Multi-pass membrane protein</topology>
    </subcellularLocation>
</comment>
<feature type="domain" description="FAD-binding FR-type" evidence="13">
    <location>
        <begin position="270"/>
        <end position="382"/>
    </location>
</feature>
<evidence type="ECO:0000256" key="2">
    <source>
        <dbReference type="ARBA" id="ARBA00006278"/>
    </source>
</evidence>
<dbReference type="Gene3D" id="3.40.50.80">
    <property type="entry name" value="Nucleotide-binding domain of ferredoxin-NADP reductase (FNR) module"/>
    <property type="match status" value="2"/>
</dbReference>
<dbReference type="PANTHER" id="PTHR32361">
    <property type="entry name" value="FERRIC/CUPRIC REDUCTASE TRANSMEMBRANE COMPONENT"/>
    <property type="match status" value="1"/>
</dbReference>
<evidence type="ECO:0000313" key="14">
    <source>
        <dbReference type="EMBL" id="KAH7030765.1"/>
    </source>
</evidence>
<dbReference type="GeneID" id="70190516"/>
<keyword evidence="3" id="KW-0813">Transport</keyword>
<evidence type="ECO:0000256" key="10">
    <source>
        <dbReference type="ARBA" id="ARBA00023180"/>
    </source>
</evidence>
<dbReference type="AlphaFoldDB" id="A0A9P8Y8R1"/>
<dbReference type="PROSITE" id="PS51384">
    <property type="entry name" value="FAD_FR"/>
    <property type="match status" value="1"/>
</dbReference>
<name>A0A9P8Y8R1_9PEZI</name>
<evidence type="ECO:0000256" key="9">
    <source>
        <dbReference type="ARBA" id="ARBA00023136"/>
    </source>
</evidence>
<dbReference type="GO" id="GO:0015677">
    <property type="term" value="P:copper ion import"/>
    <property type="evidence" value="ECO:0007669"/>
    <property type="project" value="TreeGrafter"/>
</dbReference>
<comment type="caution">
    <text evidence="14">The sequence shown here is derived from an EMBL/GenBank/DDBJ whole genome shotgun (WGS) entry which is preliminary data.</text>
</comment>
<dbReference type="InterPro" id="IPR013121">
    <property type="entry name" value="Fe_red_NAD-bd_6"/>
</dbReference>
<dbReference type="PANTHER" id="PTHR32361:SF9">
    <property type="entry name" value="FERRIC REDUCTASE TRANSMEMBRANE COMPONENT 3-RELATED"/>
    <property type="match status" value="1"/>
</dbReference>
<dbReference type="SUPFAM" id="SSF52343">
    <property type="entry name" value="Ferredoxin reductase-like, C-terminal NADP-linked domain"/>
    <property type="match status" value="1"/>
</dbReference>
<evidence type="ECO:0000256" key="4">
    <source>
        <dbReference type="ARBA" id="ARBA00022692"/>
    </source>
</evidence>
<dbReference type="SFLD" id="SFLDG01168">
    <property type="entry name" value="Ferric_reductase_subgroup_(FRE"/>
    <property type="match status" value="1"/>
</dbReference>
<dbReference type="Pfam" id="PF08030">
    <property type="entry name" value="NAD_binding_6"/>
    <property type="match status" value="1"/>
</dbReference>
<evidence type="ECO:0000256" key="12">
    <source>
        <dbReference type="SAM" id="Phobius"/>
    </source>
</evidence>
<sequence length="676" mass="73292">MGTVVEGASAPVARLVQYLSARANTNPAMAQYFAARLARNKDAMTLYAASLCGLVALFTILHWTRILSKGLNKSNALLRPVTSFSRLVRRYTLRYMPIFTSGGQFLVVATWLALNIGFTVYNHGGSMTATAIANRTGWLASANMAVVVFLAMKNTPLAILTPYSYERLNGLHRVAGYTTLAHMIVHATVYTNYFLTTSGPAKFTEDHIIAGIILGFAVLFTVLVATFLRRANYELFYIAHVCLFIVISVTFALHQPHLDTILPIALVTAGFWFYDRLIRASRLVYNSINNEARIEPLPNGGTRVILKKPLSGARAGKHCYLWLPKIRSFQTHPFTVVSNNPLELIVGSHDGFTKELHDYAVANPGAILKASAEGPYGTFPDPAKYDKVILVSGGSGATFTHGLAEEMLDKMVTDSEQDINLIWAVREHSHVSWFTKRLDNILTHDKRQQIELKVHITSHETLETPVMAETDAGTAHRTSSSASSTTGASIEILNEKSETSGSTTSTEDEKSKKPIMEYSLSRLSSGDLSSAAAASLSSVRVGVEPSLSRQEKDLESGFSTDVEKPSSAEANAITLSSASTIAPTPHAVPSLRKLDIGPSDLPVPTLALPPSLPLLPGRPDVAAYIKATISSVEPSKRVLVAACGPPLMLKTIRNAAAECVRGDGPSVEVHCEQFGW</sequence>
<dbReference type="EMBL" id="JAGTJQ010000005">
    <property type="protein sequence ID" value="KAH7030765.1"/>
    <property type="molecule type" value="Genomic_DNA"/>
</dbReference>
<feature type="transmembrane region" description="Helical" evidence="12">
    <location>
        <begin position="235"/>
        <end position="254"/>
    </location>
</feature>
<keyword evidence="10" id="KW-0325">Glycoprotein</keyword>
<dbReference type="InterPro" id="IPR013112">
    <property type="entry name" value="FAD-bd_8"/>
</dbReference>
<dbReference type="GO" id="GO:0005886">
    <property type="term" value="C:plasma membrane"/>
    <property type="evidence" value="ECO:0007669"/>
    <property type="project" value="TreeGrafter"/>
</dbReference>
<dbReference type="Pfam" id="PF08022">
    <property type="entry name" value="FAD_binding_8"/>
    <property type="match status" value="1"/>
</dbReference>
<feature type="transmembrane region" description="Helical" evidence="12">
    <location>
        <begin position="138"/>
        <end position="162"/>
    </location>
</feature>
<evidence type="ECO:0000313" key="15">
    <source>
        <dbReference type="Proteomes" id="UP000756346"/>
    </source>
</evidence>
<feature type="region of interest" description="Disordered" evidence="11">
    <location>
        <begin position="470"/>
        <end position="514"/>
    </location>
</feature>
<dbReference type="InterPro" id="IPR013130">
    <property type="entry name" value="Fe3_Rdtase_TM_dom"/>
</dbReference>
<keyword evidence="7" id="KW-0560">Oxidoreductase</keyword>
<organism evidence="14 15">
    <name type="scientific">Microdochium trichocladiopsis</name>
    <dbReference type="NCBI Taxonomy" id="1682393"/>
    <lineage>
        <taxon>Eukaryota</taxon>
        <taxon>Fungi</taxon>
        <taxon>Dikarya</taxon>
        <taxon>Ascomycota</taxon>
        <taxon>Pezizomycotina</taxon>
        <taxon>Sordariomycetes</taxon>
        <taxon>Xylariomycetidae</taxon>
        <taxon>Xylariales</taxon>
        <taxon>Microdochiaceae</taxon>
        <taxon>Microdochium</taxon>
    </lineage>
</organism>
<dbReference type="Pfam" id="PF01794">
    <property type="entry name" value="Ferric_reduct"/>
    <property type="match status" value="1"/>
</dbReference>
<dbReference type="GO" id="GO:0006879">
    <property type="term" value="P:intracellular iron ion homeostasis"/>
    <property type="evidence" value="ECO:0007669"/>
    <property type="project" value="TreeGrafter"/>
</dbReference>
<keyword evidence="4 12" id="KW-0812">Transmembrane</keyword>
<evidence type="ECO:0000256" key="5">
    <source>
        <dbReference type="ARBA" id="ARBA00022982"/>
    </source>
</evidence>
<evidence type="ECO:0000256" key="3">
    <source>
        <dbReference type="ARBA" id="ARBA00022448"/>
    </source>
</evidence>
<proteinExistence type="inferred from homology"/>
<comment type="similarity">
    <text evidence="2">Belongs to the ferric reductase (FRE) family.</text>
</comment>
<evidence type="ECO:0000256" key="6">
    <source>
        <dbReference type="ARBA" id="ARBA00022989"/>
    </source>
</evidence>
<evidence type="ECO:0000256" key="11">
    <source>
        <dbReference type="SAM" id="MobiDB-lite"/>
    </source>
</evidence>
<keyword evidence="9 12" id="KW-0472">Membrane</keyword>
<evidence type="ECO:0000256" key="7">
    <source>
        <dbReference type="ARBA" id="ARBA00023002"/>
    </source>
</evidence>
<evidence type="ECO:0000256" key="8">
    <source>
        <dbReference type="ARBA" id="ARBA00023065"/>
    </source>
</evidence>
<feature type="transmembrane region" description="Helical" evidence="12">
    <location>
        <begin position="174"/>
        <end position="195"/>
    </location>
</feature>
<dbReference type="RefSeq" id="XP_046012445.1">
    <property type="nucleotide sequence ID" value="XM_046160970.1"/>
</dbReference>
<dbReference type="GO" id="GO:0006826">
    <property type="term" value="P:iron ion transport"/>
    <property type="evidence" value="ECO:0007669"/>
    <property type="project" value="TreeGrafter"/>
</dbReference>
<evidence type="ECO:0000259" key="13">
    <source>
        <dbReference type="PROSITE" id="PS51384"/>
    </source>
</evidence>
<keyword evidence="5" id="KW-0249">Electron transport</keyword>
<dbReference type="CDD" id="cd06186">
    <property type="entry name" value="NOX_Duox_like_FAD_NADP"/>
    <property type="match status" value="1"/>
</dbReference>
<dbReference type="InterPro" id="IPR039261">
    <property type="entry name" value="FNR_nucleotide-bd"/>
</dbReference>